<evidence type="ECO:0000313" key="3">
    <source>
        <dbReference type="Proteomes" id="UP001629249"/>
    </source>
</evidence>
<name>A0ABW8ZPZ7_9BURK</name>
<keyword evidence="1" id="KW-0472">Membrane</keyword>
<keyword evidence="1" id="KW-0812">Transmembrane</keyword>
<organism evidence="2 3">
    <name type="scientific">Paraburkholderia agricolaris</name>
    <dbReference type="NCBI Taxonomy" id="2152888"/>
    <lineage>
        <taxon>Bacteria</taxon>
        <taxon>Pseudomonadati</taxon>
        <taxon>Pseudomonadota</taxon>
        <taxon>Betaproteobacteria</taxon>
        <taxon>Burkholderiales</taxon>
        <taxon>Burkholderiaceae</taxon>
        <taxon>Paraburkholderia</taxon>
    </lineage>
</organism>
<evidence type="ECO:0000313" key="2">
    <source>
        <dbReference type="EMBL" id="MFL9885147.1"/>
    </source>
</evidence>
<feature type="transmembrane region" description="Helical" evidence="1">
    <location>
        <begin position="35"/>
        <end position="53"/>
    </location>
</feature>
<proteinExistence type="predicted"/>
<sequence length="82" mass="8919">MSSFSFGEMIAMLAALTFAFGTSLTVAIQSGGRFGMGLAMAMALLVVILAWDIKRRLTRERVDGCAQIRTAHYPLSARHGRL</sequence>
<protein>
    <submittedName>
        <fullName evidence="2">Uncharacterized protein</fullName>
    </submittedName>
</protein>
<keyword evidence="3" id="KW-1185">Reference proteome</keyword>
<dbReference type="Proteomes" id="UP001629249">
    <property type="component" value="Unassembled WGS sequence"/>
</dbReference>
<accession>A0ABW8ZPZ7</accession>
<reference evidence="2 3" key="1">
    <citation type="journal article" date="2024" name="Chem. Sci.">
        <title>Discovery of megapolipeptins by genome mining of a Burkholderiales bacteria collection.</title>
        <authorList>
            <person name="Paulo B.S."/>
            <person name="Recchia M.J.J."/>
            <person name="Lee S."/>
            <person name="Fergusson C.H."/>
            <person name="Romanowski S.B."/>
            <person name="Hernandez A."/>
            <person name="Krull N."/>
            <person name="Liu D.Y."/>
            <person name="Cavanagh H."/>
            <person name="Bos A."/>
            <person name="Gray C.A."/>
            <person name="Murphy B.T."/>
            <person name="Linington R.G."/>
            <person name="Eustaquio A.S."/>
        </authorList>
    </citation>
    <scope>NUCLEOTIDE SEQUENCE [LARGE SCALE GENOMIC DNA]</scope>
    <source>
        <strain evidence="2 3">RL16-012-BIC-B</strain>
    </source>
</reference>
<comment type="caution">
    <text evidence="2">The sequence shown here is derived from an EMBL/GenBank/DDBJ whole genome shotgun (WGS) entry which is preliminary data.</text>
</comment>
<evidence type="ECO:0000256" key="1">
    <source>
        <dbReference type="SAM" id="Phobius"/>
    </source>
</evidence>
<keyword evidence="1" id="KW-1133">Transmembrane helix</keyword>
<dbReference type="RefSeq" id="WP_408329007.1">
    <property type="nucleotide sequence ID" value="NZ_JAQQFH010000008.1"/>
</dbReference>
<dbReference type="EMBL" id="JAQQFN010000014">
    <property type="protein sequence ID" value="MFL9885147.1"/>
    <property type="molecule type" value="Genomic_DNA"/>
</dbReference>
<gene>
    <name evidence="2" type="ORF">PQR66_19045</name>
</gene>